<evidence type="ECO:0000313" key="3">
    <source>
        <dbReference type="Proteomes" id="UP001189429"/>
    </source>
</evidence>
<feature type="non-terminal residue" evidence="2">
    <location>
        <position position="140"/>
    </location>
</feature>
<accession>A0ABN9WU15</accession>
<feature type="non-terminal residue" evidence="2">
    <location>
        <position position="1"/>
    </location>
</feature>
<dbReference type="Proteomes" id="UP001189429">
    <property type="component" value="Unassembled WGS sequence"/>
</dbReference>
<evidence type="ECO:0008006" key="4">
    <source>
        <dbReference type="Google" id="ProtNLM"/>
    </source>
</evidence>
<protein>
    <recommendedName>
        <fullName evidence="4">Plastid lipid-associated protein/fibrillin conserved domain-containing protein</fullName>
    </recommendedName>
</protein>
<comment type="caution">
    <text evidence="2">The sequence shown here is derived from an EMBL/GenBank/DDBJ whole genome shotgun (WGS) entry which is preliminary data.</text>
</comment>
<sequence length="140" mass="14987">RPAGAAPLGGQLRRGLGGQPPAPGGAAPVGQRQRQAKDRLQAGHYSEEALRELEGAWQAPVDVLPRLQGTWAVRRLAQEAEPSDPSRAVVGLYSSELGKLLGMDLAAQPEVNISVRAGRVLWRSQVLLRWGGAEDQITLE</sequence>
<evidence type="ECO:0000313" key="2">
    <source>
        <dbReference type="EMBL" id="CAK0890303.1"/>
    </source>
</evidence>
<evidence type="ECO:0000256" key="1">
    <source>
        <dbReference type="SAM" id="MobiDB-lite"/>
    </source>
</evidence>
<reference evidence="2" key="1">
    <citation type="submission" date="2023-10" db="EMBL/GenBank/DDBJ databases">
        <authorList>
            <person name="Chen Y."/>
            <person name="Shah S."/>
            <person name="Dougan E. K."/>
            <person name="Thang M."/>
            <person name="Chan C."/>
        </authorList>
    </citation>
    <scope>NUCLEOTIDE SEQUENCE [LARGE SCALE GENOMIC DNA]</scope>
</reference>
<proteinExistence type="predicted"/>
<feature type="region of interest" description="Disordered" evidence="1">
    <location>
        <begin position="1"/>
        <end position="41"/>
    </location>
</feature>
<feature type="compositionally biased region" description="Low complexity" evidence="1">
    <location>
        <begin position="24"/>
        <end position="33"/>
    </location>
</feature>
<dbReference type="EMBL" id="CAUYUJ010019333">
    <property type="protein sequence ID" value="CAK0890303.1"/>
    <property type="molecule type" value="Genomic_DNA"/>
</dbReference>
<keyword evidence="3" id="KW-1185">Reference proteome</keyword>
<name>A0ABN9WU15_9DINO</name>
<feature type="compositionally biased region" description="Low complexity" evidence="1">
    <location>
        <begin position="1"/>
        <end position="14"/>
    </location>
</feature>
<gene>
    <name evidence="2" type="ORF">PCOR1329_LOCUS70581</name>
</gene>
<organism evidence="2 3">
    <name type="scientific">Prorocentrum cordatum</name>
    <dbReference type="NCBI Taxonomy" id="2364126"/>
    <lineage>
        <taxon>Eukaryota</taxon>
        <taxon>Sar</taxon>
        <taxon>Alveolata</taxon>
        <taxon>Dinophyceae</taxon>
        <taxon>Prorocentrales</taxon>
        <taxon>Prorocentraceae</taxon>
        <taxon>Prorocentrum</taxon>
    </lineage>
</organism>